<dbReference type="InterPro" id="IPR025287">
    <property type="entry name" value="WAK_GUB"/>
</dbReference>
<evidence type="ECO:0000256" key="4">
    <source>
        <dbReference type="ARBA" id="ARBA00023180"/>
    </source>
</evidence>
<dbReference type="InterPro" id="IPR032872">
    <property type="entry name" value="WAK_assoc_C"/>
</dbReference>
<dbReference type="Pfam" id="PF13947">
    <property type="entry name" value="GUB_WAK_bind"/>
    <property type="match status" value="1"/>
</dbReference>
<accession>A0A978VEC7</accession>
<dbReference type="Pfam" id="PF14380">
    <property type="entry name" value="WAK_assoc"/>
    <property type="match status" value="2"/>
</dbReference>
<keyword evidence="7" id="KW-0812">Transmembrane</keyword>
<evidence type="ECO:0000256" key="3">
    <source>
        <dbReference type="ARBA" id="ARBA00022729"/>
    </source>
</evidence>
<evidence type="ECO:0000256" key="5">
    <source>
        <dbReference type="ARBA" id="ARBA00047899"/>
    </source>
</evidence>
<evidence type="ECO:0000259" key="8">
    <source>
        <dbReference type="Pfam" id="PF13947"/>
    </source>
</evidence>
<comment type="subcellular location">
    <subcellularLocation>
        <location evidence="1">Membrane</location>
        <topology evidence="1">Single-pass membrane protein</topology>
    </subcellularLocation>
</comment>
<reference evidence="10" key="1">
    <citation type="journal article" date="2021" name="Front. Plant Sci.">
        <title>Chromosome-Scale Genome Assembly for Chinese Sour Jujube and Insights Into Its Genome Evolution and Domestication Signature.</title>
        <authorList>
            <person name="Shen L.-Y."/>
            <person name="Luo H."/>
            <person name="Wang X.-L."/>
            <person name="Wang X.-M."/>
            <person name="Qiu X.-J."/>
            <person name="Liu H."/>
            <person name="Zhou S.-S."/>
            <person name="Jia K.-H."/>
            <person name="Nie S."/>
            <person name="Bao Y.-T."/>
            <person name="Zhang R.-G."/>
            <person name="Yun Q.-Z."/>
            <person name="Chai Y.-H."/>
            <person name="Lu J.-Y."/>
            <person name="Li Y."/>
            <person name="Zhao S.-W."/>
            <person name="Mao J.-F."/>
            <person name="Jia S.-G."/>
            <person name="Mao Y.-M."/>
        </authorList>
    </citation>
    <scope>NUCLEOTIDE SEQUENCE</scope>
    <source>
        <strain evidence="10">AT0</strain>
        <tissue evidence="10">Leaf</tissue>
    </source>
</reference>
<evidence type="ECO:0000313" key="10">
    <source>
        <dbReference type="EMBL" id="KAH7528716.1"/>
    </source>
</evidence>
<dbReference type="GO" id="GO:0030247">
    <property type="term" value="F:polysaccharide binding"/>
    <property type="evidence" value="ECO:0007669"/>
    <property type="project" value="InterPro"/>
</dbReference>
<dbReference type="GO" id="GO:0004674">
    <property type="term" value="F:protein serine/threonine kinase activity"/>
    <property type="evidence" value="ECO:0007669"/>
    <property type="project" value="UniProtKB-EC"/>
</dbReference>
<protein>
    <recommendedName>
        <fullName evidence="2">non-specific serine/threonine protein kinase</fullName>
        <ecNumber evidence="2">2.7.11.1</ecNumber>
    </recommendedName>
</protein>
<evidence type="ECO:0000313" key="11">
    <source>
        <dbReference type="Proteomes" id="UP000813462"/>
    </source>
</evidence>
<evidence type="ECO:0000256" key="2">
    <source>
        <dbReference type="ARBA" id="ARBA00012513"/>
    </source>
</evidence>
<feature type="domain" description="Wall-associated receptor kinase C-terminal" evidence="9">
    <location>
        <begin position="370"/>
        <end position="423"/>
    </location>
</feature>
<organism evidence="10 11">
    <name type="scientific">Ziziphus jujuba var. spinosa</name>
    <dbReference type="NCBI Taxonomy" id="714518"/>
    <lineage>
        <taxon>Eukaryota</taxon>
        <taxon>Viridiplantae</taxon>
        <taxon>Streptophyta</taxon>
        <taxon>Embryophyta</taxon>
        <taxon>Tracheophyta</taxon>
        <taxon>Spermatophyta</taxon>
        <taxon>Magnoliopsida</taxon>
        <taxon>eudicotyledons</taxon>
        <taxon>Gunneridae</taxon>
        <taxon>Pentapetalae</taxon>
        <taxon>rosids</taxon>
        <taxon>fabids</taxon>
        <taxon>Rosales</taxon>
        <taxon>Rhamnaceae</taxon>
        <taxon>Paliureae</taxon>
        <taxon>Ziziphus</taxon>
    </lineage>
</organism>
<feature type="domain" description="Wall-associated receptor kinase C-terminal" evidence="9">
    <location>
        <begin position="76"/>
        <end position="153"/>
    </location>
</feature>
<keyword evidence="3" id="KW-0732">Signal</keyword>
<name>A0A978VEC7_ZIZJJ</name>
<dbReference type="PANTHER" id="PTHR33138">
    <property type="entry name" value="OS01G0690200 PROTEIN"/>
    <property type="match status" value="1"/>
</dbReference>
<sequence length="424" mass="47979">MKIARTDLYGTLCIENDFVAITLNYTLFDYAPNVENLTLIYGCQKLPLSNNFSCNLSNRAIQTIYYDTDDPFNDTKILSEARGSCKPLKVPILQSSKDVNSPEVGREELDKAVKEGFDVDYNYQIAFPCKGCEGSGGRCGSNVTTNEFLYYCHKSKPQPIMCRPGVTAAAVAIFLACVIICVVRCRKSSTKFFSKMTKSDKDIEVICSSPPSKLSLPMESARLFPLFLHLILGFSIFTFIPVSYCKDNGHQFNECSRLYECGNLTNISYPFWGDNRPEFCGLPGFKLECKDNQNAFIQINYLDFRVLRINQLNNIMTIARLDLWSIPCSPKLINTSLNYSLFNYSPTVQNLTLFYETVYYANDSSPINLWQQILKRCRGNITLPIFRTALNSSGNEMDKVQEALNQGFDVEYKSYRKVCGACEG</sequence>
<proteinExistence type="predicted"/>
<keyword evidence="7" id="KW-1133">Transmembrane helix</keyword>
<dbReference type="GO" id="GO:0016020">
    <property type="term" value="C:membrane"/>
    <property type="evidence" value="ECO:0007669"/>
    <property type="project" value="UniProtKB-SubCell"/>
</dbReference>
<dbReference type="EC" id="2.7.11.1" evidence="2"/>
<dbReference type="AlphaFoldDB" id="A0A978VEC7"/>
<comment type="catalytic activity">
    <reaction evidence="6">
        <text>L-seryl-[protein] + ATP = O-phospho-L-seryl-[protein] + ADP + H(+)</text>
        <dbReference type="Rhea" id="RHEA:17989"/>
        <dbReference type="Rhea" id="RHEA-COMP:9863"/>
        <dbReference type="Rhea" id="RHEA-COMP:11604"/>
        <dbReference type="ChEBI" id="CHEBI:15378"/>
        <dbReference type="ChEBI" id="CHEBI:29999"/>
        <dbReference type="ChEBI" id="CHEBI:30616"/>
        <dbReference type="ChEBI" id="CHEBI:83421"/>
        <dbReference type="ChEBI" id="CHEBI:456216"/>
        <dbReference type="EC" id="2.7.11.1"/>
    </reaction>
</comment>
<feature type="transmembrane region" description="Helical" evidence="7">
    <location>
        <begin position="223"/>
        <end position="244"/>
    </location>
</feature>
<evidence type="ECO:0000256" key="1">
    <source>
        <dbReference type="ARBA" id="ARBA00004167"/>
    </source>
</evidence>
<evidence type="ECO:0000256" key="7">
    <source>
        <dbReference type="SAM" id="Phobius"/>
    </source>
</evidence>
<dbReference type="PANTHER" id="PTHR33138:SF72">
    <property type="entry name" value="WALL-ASSOCIATED RECEPTOR KINASE CARBOXY-TERMINAL PROTEIN"/>
    <property type="match status" value="1"/>
</dbReference>
<comment type="catalytic activity">
    <reaction evidence="5">
        <text>L-threonyl-[protein] + ATP = O-phospho-L-threonyl-[protein] + ADP + H(+)</text>
        <dbReference type="Rhea" id="RHEA:46608"/>
        <dbReference type="Rhea" id="RHEA-COMP:11060"/>
        <dbReference type="Rhea" id="RHEA-COMP:11605"/>
        <dbReference type="ChEBI" id="CHEBI:15378"/>
        <dbReference type="ChEBI" id="CHEBI:30013"/>
        <dbReference type="ChEBI" id="CHEBI:30616"/>
        <dbReference type="ChEBI" id="CHEBI:61977"/>
        <dbReference type="ChEBI" id="CHEBI:456216"/>
        <dbReference type="EC" id="2.7.11.1"/>
    </reaction>
</comment>
<gene>
    <name evidence="10" type="ORF">FEM48_Zijuj05G0101800</name>
</gene>
<evidence type="ECO:0000256" key="6">
    <source>
        <dbReference type="ARBA" id="ARBA00048679"/>
    </source>
</evidence>
<feature type="transmembrane region" description="Helical" evidence="7">
    <location>
        <begin position="165"/>
        <end position="185"/>
    </location>
</feature>
<dbReference type="EMBL" id="JAEACU010000005">
    <property type="protein sequence ID" value="KAH7528716.1"/>
    <property type="molecule type" value="Genomic_DNA"/>
</dbReference>
<keyword evidence="4" id="KW-0325">Glycoprotein</keyword>
<comment type="caution">
    <text evidence="10">The sequence shown here is derived from an EMBL/GenBank/DDBJ whole genome shotgun (WGS) entry which is preliminary data.</text>
</comment>
<feature type="domain" description="Wall-associated receptor kinase galacturonan-binding" evidence="8">
    <location>
        <begin position="255"/>
        <end position="320"/>
    </location>
</feature>
<keyword evidence="7" id="KW-0472">Membrane</keyword>
<evidence type="ECO:0000259" key="9">
    <source>
        <dbReference type="Pfam" id="PF14380"/>
    </source>
</evidence>
<dbReference type="Proteomes" id="UP000813462">
    <property type="component" value="Unassembled WGS sequence"/>
</dbReference>